<organism evidence="1">
    <name type="scientific">viral metagenome</name>
    <dbReference type="NCBI Taxonomy" id="1070528"/>
    <lineage>
        <taxon>unclassified sequences</taxon>
        <taxon>metagenomes</taxon>
        <taxon>organismal metagenomes</taxon>
    </lineage>
</organism>
<reference evidence="1" key="1">
    <citation type="journal article" date="2020" name="Nature">
        <title>Giant virus diversity and host interactions through global metagenomics.</title>
        <authorList>
            <person name="Schulz F."/>
            <person name="Roux S."/>
            <person name="Paez-Espino D."/>
            <person name="Jungbluth S."/>
            <person name="Walsh D.A."/>
            <person name="Denef V.J."/>
            <person name="McMahon K.D."/>
            <person name="Konstantinidis K.T."/>
            <person name="Eloe-Fadrosh E.A."/>
            <person name="Kyrpides N.C."/>
            <person name="Woyke T."/>
        </authorList>
    </citation>
    <scope>NUCLEOTIDE SEQUENCE</scope>
    <source>
        <strain evidence="1">GVMAG-S-1021933-23</strain>
    </source>
</reference>
<sequence length="98" mass="11853">MNIENMLLKLFVDSLINENKETGLIYDLKNKNYDIMMSRFDNYTMKLKDKVFVEEMKKILKSYLDKMLIIKFLIYSKNREDNEKILPYKSTRISTKPK</sequence>
<proteinExistence type="predicted"/>
<protein>
    <submittedName>
        <fullName evidence="1">Uncharacterized protein</fullName>
    </submittedName>
</protein>
<dbReference type="EMBL" id="MN740599">
    <property type="protein sequence ID" value="QHS78537.1"/>
    <property type="molecule type" value="Genomic_DNA"/>
</dbReference>
<name>A0A6C0AFG9_9ZZZZ</name>
<evidence type="ECO:0000313" key="1">
    <source>
        <dbReference type="EMBL" id="QHS78537.1"/>
    </source>
</evidence>
<dbReference type="AlphaFoldDB" id="A0A6C0AFG9"/>
<accession>A0A6C0AFG9</accession>